<dbReference type="Proteomes" id="UP000266552">
    <property type="component" value="Chromosome"/>
</dbReference>
<evidence type="ECO:0000313" key="9">
    <source>
        <dbReference type="Proteomes" id="UP000266552"/>
    </source>
</evidence>
<keyword evidence="9" id="KW-1185">Reference proteome</keyword>
<dbReference type="EMBL" id="CP032412">
    <property type="protein sequence ID" value="AYB44596.1"/>
    <property type="molecule type" value="Genomic_DNA"/>
</dbReference>
<dbReference type="InterPro" id="IPR003838">
    <property type="entry name" value="ABC3_permease_C"/>
</dbReference>
<dbReference type="RefSeq" id="WP_119848483.1">
    <property type="nucleotide sequence ID" value="NZ_CP032412.1"/>
</dbReference>
<evidence type="ECO:0000256" key="3">
    <source>
        <dbReference type="ARBA" id="ARBA00022692"/>
    </source>
</evidence>
<evidence type="ECO:0000256" key="5">
    <source>
        <dbReference type="ARBA" id="ARBA00023136"/>
    </source>
</evidence>
<protein>
    <submittedName>
        <fullName evidence="8">FtsX-like permease family protein</fullName>
    </submittedName>
</protein>
<keyword evidence="2" id="KW-1003">Cell membrane</keyword>
<dbReference type="AlphaFoldDB" id="A0A385TLX3"/>
<dbReference type="Pfam" id="PF02687">
    <property type="entry name" value="FtsX"/>
    <property type="match status" value="1"/>
</dbReference>
<dbReference type="InterPro" id="IPR052536">
    <property type="entry name" value="ABC-4_Integral_Memb_Prot"/>
</dbReference>
<sequence length="1061" mass="117901">MTLIDIVKKNMKGNFKNYAIYFISILFSVIIYYTFLSLQYSQEIASSIESSQSMQSVFMMASILLIVFVAVFIMYSNRFFSRQRKKEVGLYALLGLPKKKIGKLLFYENLIIGVTVLIIGIMIGTLLSKLFAMILIKLLGMPVQVGMAFSLRALVHTLIVFMVIILATSIQGYRLIYSYKLIELFRAEQKGEQEPKASFLSAVGAVLCLAAGYGFAFRDFSVTEEILVNLSVMTIGIIAGTLLLFSSLVIVLLRTAKKRKRSYYKGMNLVITSNLVYRIKGNARLLSVISLLSAAALCAFSVGLGAYFTFDKTSKLTAPFSYMFIAQDKAFNQNVDDIIRGDKAHPILAHMTIPVLETKGEASDPEILPERMIEADKTPLKVVSIDQYNQVAKALRFPVLDPIEQDEAVAIRPMYTDYEWSDYEGETVDIELPDQRITLAFAGMTVERIINWSYPDVMIVVSNGTYDNIEAQVSPTRYVGYAVQEQKTTKHTADALAALKTPESNLSSFYSEYRLGIEEAAFNVFILGFLGLVFVMATGSMIYFKQLTEAATDKPRFDILKKIGVSGKEISMAIIKQNAFIFALPLAIGLAHYLVILQLLRRLFSNMAGASLMLPILICVAVFILIYTVYYVLTVNSISRIVHGQSAPVVRIAAIAITVCLLVLIGLFFGTETPATQDERGPAENIQLQLPEPTGKYSVGTMEMHFKDDNRVDPWKQDRDRELMVSIWYPATGKSEQKALYMQPEAARYYDENTISTIGVDPGSVDLSGIGTHSWVNAPPANNDEWPILFYTPGGSVPRNFGTAVVEDLASRGYVVVAVDHTYEASAVQFPDGRVATESLPPFSAETVLKMLEVRVDDIQYILDQLELIKEGGHSGDQPLPAGLQETWDLSKIGIFGHSAGGATAAQVMYEDDRVDAGIDMDGTMGHMPDNPLPVAQHGLDRPFMLMNSGYNKEGEVDSHLTAMDRQSFWQHSTGWKLDLSIPEGAHYTFTDYQTLLPQLQDKLSLSPRVVQQSIGTAEPVRTIAAHRDYVAAFFDFHLKGVPQPLLNSPSEKYPMVDFIP</sequence>
<keyword evidence="4 6" id="KW-1133">Transmembrane helix</keyword>
<feature type="transmembrane region" description="Helical" evidence="6">
    <location>
        <begin position="612"/>
        <end position="633"/>
    </location>
</feature>
<evidence type="ECO:0000259" key="7">
    <source>
        <dbReference type="Pfam" id="PF02687"/>
    </source>
</evidence>
<feature type="transmembrane region" description="Helical" evidence="6">
    <location>
        <begin position="56"/>
        <end position="76"/>
    </location>
</feature>
<dbReference type="InterPro" id="IPR029058">
    <property type="entry name" value="AB_hydrolase_fold"/>
</dbReference>
<feature type="transmembrane region" description="Helical" evidence="6">
    <location>
        <begin position="579"/>
        <end position="600"/>
    </location>
</feature>
<dbReference type="KEGG" id="plw:D5F53_15525"/>
<dbReference type="SUPFAM" id="SSF53474">
    <property type="entry name" value="alpha/beta-Hydrolases"/>
    <property type="match status" value="1"/>
</dbReference>
<feature type="transmembrane region" description="Helical" evidence="6">
    <location>
        <begin position="110"/>
        <end position="134"/>
    </location>
</feature>
<dbReference type="PANTHER" id="PTHR46795:SF3">
    <property type="entry name" value="ABC TRANSPORTER PERMEASE"/>
    <property type="match status" value="1"/>
</dbReference>
<feature type="transmembrane region" description="Helical" evidence="6">
    <location>
        <begin position="649"/>
        <end position="670"/>
    </location>
</feature>
<feature type="domain" description="ABC3 transporter permease C-terminal" evidence="7">
    <location>
        <begin position="60"/>
        <end position="170"/>
    </location>
</feature>
<feature type="transmembrane region" description="Helical" evidence="6">
    <location>
        <begin position="285"/>
        <end position="310"/>
    </location>
</feature>
<dbReference type="Pfam" id="PF03403">
    <property type="entry name" value="PAF-AH_p_II"/>
    <property type="match status" value="1"/>
</dbReference>
<proteinExistence type="predicted"/>
<organism evidence="8 9">
    <name type="scientific">Paenibacillus lautus</name>
    <name type="common">Bacillus lautus</name>
    <dbReference type="NCBI Taxonomy" id="1401"/>
    <lineage>
        <taxon>Bacteria</taxon>
        <taxon>Bacillati</taxon>
        <taxon>Bacillota</taxon>
        <taxon>Bacilli</taxon>
        <taxon>Bacillales</taxon>
        <taxon>Paenibacillaceae</taxon>
        <taxon>Paenibacillus</taxon>
    </lineage>
</organism>
<dbReference type="Gene3D" id="3.40.50.1820">
    <property type="entry name" value="alpha/beta hydrolase"/>
    <property type="match status" value="1"/>
</dbReference>
<gene>
    <name evidence="8" type="ORF">D5F53_15525</name>
</gene>
<accession>A0A385TLX3</accession>
<feature type="transmembrane region" description="Helical" evidence="6">
    <location>
        <begin position="154"/>
        <end position="176"/>
    </location>
</feature>
<evidence type="ECO:0000256" key="6">
    <source>
        <dbReference type="SAM" id="Phobius"/>
    </source>
</evidence>
<dbReference type="PANTHER" id="PTHR46795">
    <property type="entry name" value="ABC TRANSPORTER PERMEASE-RELATED-RELATED"/>
    <property type="match status" value="1"/>
</dbReference>
<evidence type="ECO:0000313" key="8">
    <source>
        <dbReference type="EMBL" id="AYB44596.1"/>
    </source>
</evidence>
<evidence type="ECO:0000256" key="4">
    <source>
        <dbReference type="ARBA" id="ARBA00022989"/>
    </source>
</evidence>
<dbReference type="GO" id="GO:0005886">
    <property type="term" value="C:plasma membrane"/>
    <property type="evidence" value="ECO:0007669"/>
    <property type="project" value="UniProtKB-SubCell"/>
</dbReference>
<name>A0A385TLX3_PAELA</name>
<feature type="transmembrane region" description="Helical" evidence="6">
    <location>
        <begin position="197"/>
        <end position="216"/>
    </location>
</feature>
<evidence type="ECO:0000256" key="1">
    <source>
        <dbReference type="ARBA" id="ARBA00004651"/>
    </source>
</evidence>
<comment type="subcellular location">
    <subcellularLocation>
        <location evidence="1">Cell membrane</location>
        <topology evidence="1">Multi-pass membrane protein</topology>
    </subcellularLocation>
</comment>
<evidence type="ECO:0000256" key="2">
    <source>
        <dbReference type="ARBA" id="ARBA00022475"/>
    </source>
</evidence>
<reference evidence="8 9" key="1">
    <citation type="submission" date="2018-09" db="EMBL/GenBank/DDBJ databases">
        <title>Genome Sequence of Paenibacillus lautus Strain E7593-69, Azo Dye-Degrading Bacteria, Isolated from Commercial Tattoo Inks.</title>
        <authorList>
            <person name="Nho S.W."/>
            <person name="Kim S.-J."/>
            <person name="Kweon O."/>
            <person name="Cerniglia C.E."/>
        </authorList>
    </citation>
    <scope>NUCLEOTIDE SEQUENCE [LARGE SCALE GENOMIC DNA]</scope>
    <source>
        <strain evidence="8 9">E7593-69</strain>
    </source>
</reference>
<feature type="transmembrane region" description="Helical" evidence="6">
    <location>
        <begin position="228"/>
        <end position="253"/>
    </location>
</feature>
<feature type="transmembrane region" description="Helical" evidence="6">
    <location>
        <begin position="520"/>
        <end position="544"/>
    </location>
</feature>
<keyword evidence="3 6" id="KW-0812">Transmembrane</keyword>
<feature type="transmembrane region" description="Helical" evidence="6">
    <location>
        <begin position="18"/>
        <end position="36"/>
    </location>
</feature>
<keyword evidence="5 6" id="KW-0472">Membrane</keyword>